<reference evidence="3" key="1">
    <citation type="submission" date="2020-09" db="EMBL/GenBank/DDBJ databases">
        <title>Whole genome shotgun sequence of Streptomyces xanthophaeus NBRC 12829.</title>
        <authorList>
            <person name="Komaki H."/>
            <person name="Tamura T."/>
        </authorList>
    </citation>
    <scope>NUCLEOTIDE SEQUENCE</scope>
    <source>
        <strain evidence="3">NBRC 12829</strain>
    </source>
</reference>
<accession>A0A919LBL6</accession>
<organism evidence="3 4">
    <name type="scientific">Streptomyces xanthophaeus</name>
    <dbReference type="NCBI Taxonomy" id="67385"/>
    <lineage>
        <taxon>Bacteria</taxon>
        <taxon>Bacillati</taxon>
        <taxon>Actinomycetota</taxon>
        <taxon>Actinomycetes</taxon>
        <taxon>Kitasatosporales</taxon>
        <taxon>Streptomycetaceae</taxon>
        <taxon>Streptomyces</taxon>
    </lineage>
</organism>
<dbReference type="OrthoDB" id="4174481at2"/>
<sequence>MAPSPEHVSTPDQPTPAPADPPAHRCPSAGTAAAPPAPPSFVYAVGQVEPRFPGLSAEREFAQAMGRIETAGQTDRQALKSVLEERSGRYLARQICWVFTIEGLETYLLAPRDPADFDLLIEAVRPDPGTHDVDVVVGVRGPNAPPEKCNGLMVPIVAFDQLYSFDRDALIREIPRPQDQPEEKFQATAAELFDRIGQVADNAGATDEHRALNYLAVRYHAIYTRAAESHAAESSLSGVEVRPSRLGGARNIVDVIFSYTHRRADTTEKYFVRVDVTEEFPFLVTKLSPFYER</sequence>
<evidence type="ECO:0000259" key="2">
    <source>
        <dbReference type="Pfam" id="PF18065"/>
    </source>
</evidence>
<gene>
    <name evidence="3" type="ORF">Sxan_55520</name>
</gene>
<dbReference type="Proteomes" id="UP000600026">
    <property type="component" value="Unassembled WGS sequence"/>
</dbReference>
<dbReference type="RefSeq" id="WP_157853351.1">
    <property type="nucleotide sequence ID" value="NZ_BNEE01000006.1"/>
</dbReference>
<dbReference type="InterPro" id="IPR040636">
    <property type="entry name" value="PatG_C"/>
</dbReference>
<keyword evidence="4" id="KW-1185">Reference proteome</keyword>
<evidence type="ECO:0000256" key="1">
    <source>
        <dbReference type="SAM" id="MobiDB-lite"/>
    </source>
</evidence>
<protein>
    <recommendedName>
        <fullName evidence="2">PatG C-terminal domain-containing protein</fullName>
    </recommendedName>
</protein>
<evidence type="ECO:0000313" key="4">
    <source>
        <dbReference type="Proteomes" id="UP000600026"/>
    </source>
</evidence>
<dbReference type="Pfam" id="PF18065">
    <property type="entry name" value="PatG_C"/>
    <property type="match status" value="1"/>
</dbReference>
<comment type="caution">
    <text evidence="3">The sequence shown here is derived from an EMBL/GenBank/DDBJ whole genome shotgun (WGS) entry which is preliminary data.</text>
</comment>
<dbReference type="AlphaFoldDB" id="A0A919LBL6"/>
<dbReference type="EMBL" id="BNEE01000006">
    <property type="protein sequence ID" value="GHI88188.1"/>
    <property type="molecule type" value="Genomic_DNA"/>
</dbReference>
<evidence type="ECO:0000313" key="3">
    <source>
        <dbReference type="EMBL" id="GHI88188.1"/>
    </source>
</evidence>
<proteinExistence type="predicted"/>
<name>A0A919LBL6_9ACTN</name>
<feature type="domain" description="PatG C-terminal" evidence="2">
    <location>
        <begin position="180"/>
        <end position="290"/>
    </location>
</feature>
<feature type="region of interest" description="Disordered" evidence="1">
    <location>
        <begin position="1"/>
        <end position="38"/>
    </location>
</feature>